<evidence type="ECO:0000256" key="1">
    <source>
        <dbReference type="SAM" id="Phobius"/>
    </source>
</evidence>
<accession>A0ABN8F3K5</accession>
<proteinExistence type="predicted"/>
<keyword evidence="1" id="KW-1133">Transmembrane helix</keyword>
<dbReference type="Proteomes" id="UP000837803">
    <property type="component" value="Unassembled WGS sequence"/>
</dbReference>
<gene>
    <name evidence="2" type="ORF">LEM8419_02451</name>
</gene>
<keyword evidence="3" id="KW-1185">Reference proteome</keyword>
<feature type="transmembrane region" description="Helical" evidence="1">
    <location>
        <begin position="79"/>
        <end position="99"/>
    </location>
</feature>
<organism evidence="2 3">
    <name type="scientific">Neolewinella maritima</name>
    <dbReference type="NCBI Taxonomy" id="1383882"/>
    <lineage>
        <taxon>Bacteria</taxon>
        <taxon>Pseudomonadati</taxon>
        <taxon>Bacteroidota</taxon>
        <taxon>Saprospiria</taxon>
        <taxon>Saprospirales</taxon>
        <taxon>Lewinellaceae</taxon>
        <taxon>Neolewinella</taxon>
    </lineage>
</organism>
<comment type="caution">
    <text evidence="2">The sequence shown here is derived from an EMBL/GenBank/DDBJ whole genome shotgun (WGS) entry which is preliminary data.</text>
</comment>
<keyword evidence="1" id="KW-0812">Transmembrane</keyword>
<name>A0ABN8F3K5_9BACT</name>
<keyword evidence="1" id="KW-0472">Membrane</keyword>
<feature type="transmembrane region" description="Helical" evidence="1">
    <location>
        <begin position="40"/>
        <end position="58"/>
    </location>
</feature>
<feature type="transmembrane region" description="Helical" evidence="1">
    <location>
        <begin position="12"/>
        <end position="34"/>
    </location>
</feature>
<sequence>MRDADRRLRLLFVFARSYWFVTGMVTAVSLAIYWQRGPRALQFLIYFKLITSAILMIANYRRQFPSDVFYLNFGVSLRLLTAITVSTDLLLWIAGLIVFT</sequence>
<evidence type="ECO:0000313" key="2">
    <source>
        <dbReference type="EMBL" id="CAH1001548.1"/>
    </source>
</evidence>
<evidence type="ECO:0000313" key="3">
    <source>
        <dbReference type="Proteomes" id="UP000837803"/>
    </source>
</evidence>
<dbReference type="EMBL" id="CAKLPZ010000003">
    <property type="protein sequence ID" value="CAH1001548.1"/>
    <property type="molecule type" value="Genomic_DNA"/>
</dbReference>
<reference evidence="2" key="1">
    <citation type="submission" date="2021-12" db="EMBL/GenBank/DDBJ databases">
        <authorList>
            <person name="Rodrigo-Torres L."/>
            <person name="Arahal R. D."/>
            <person name="Lucena T."/>
        </authorList>
    </citation>
    <scope>NUCLEOTIDE SEQUENCE</scope>
    <source>
        <strain evidence="2">CECT 8419</strain>
    </source>
</reference>
<protein>
    <submittedName>
        <fullName evidence="2">Uncharacterized protein</fullName>
    </submittedName>
</protein>